<dbReference type="RefSeq" id="WP_169601719.1">
    <property type="nucleotide sequence ID" value="NZ_CP046565.1"/>
</dbReference>
<evidence type="ECO:0000313" key="1">
    <source>
        <dbReference type="EMBL" id="QJD28814.1"/>
    </source>
</evidence>
<reference evidence="2" key="1">
    <citation type="submission" date="2019-12" db="EMBL/GenBank/DDBJ databases">
        <authorList>
            <person name="Awala S.I."/>
            <person name="Rhee S.K."/>
        </authorList>
    </citation>
    <scope>NUCLEOTIDE SEQUENCE [LARGE SCALE GENOMIC DNA]</scope>
    <source>
        <strain evidence="2">IM1</strain>
    </source>
</reference>
<sequence>MGKHLKNLLDGARQVLVMWPASDYVRPSRGDFGKDSDNLRADVQRIARGLRENVKKKKHGKAYDRERA</sequence>
<organism evidence="1 2">
    <name type="scientific">Methylococcus geothermalis</name>
    <dbReference type="NCBI Taxonomy" id="2681310"/>
    <lineage>
        <taxon>Bacteria</taxon>
        <taxon>Pseudomonadati</taxon>
        <taxon>Pseudomonadota</taxon>
        <taxon>Gammaproteobacteria</taxon>
        <taxon>Methylococcales</taxon>
        <taxon>Methylococcaceae</taxon>
        <taxon>Methylococcus</taxon>
    </lineage>
</organism>
<proteinExistence type="predicted"/>
<protein>
    <submittedName>
        <fullName evidence="1">Uncharacterized protein</fullName>
    </submittedName>
</protein>
<gene>
    <name evidence="1" type="ORF">GNH96_01780</name>
</gene>
<keyword evidence="2" id="KW-1185">Reference proteome</keyword>
<accession>A0A858Q4S5</accession>
<dbReference type="AlphaFoldDB" id="A0A858Q4S5"/>
<dbReference type="KEGG" id="metu:GNH96_01780"/>
<dbReference type="Proteomes" id="UP000503004">
    <property type="component" value="Chromosome"/>
</dbReference>
<dbReference type="EMBL" id="CP046565">
    <property type="protein sequence ID" value="QJD28814.1"/>
    <property type="molecule type" value="Genomic_DNA"/>
</dbReference>
<name>A0A858Q4S5_9GAMM</name>
<evidence type="ECO:0000313" key="2">
    <source>
        <dbReference type="Proteomes" id="UP000503004"/>
    </source>
</evidence>